<reference evidence="1 2" key="1">
    <citation type="journal article" date="2009" name="Genome Biol.">
        <title>Community-wide analysis of microbial genome sequence signatures.</title>
        <authorList>
            <person name="Dick G.J."/>
            <person name="Andersson A.F."/>
            <person name="Baker B.J."/>
            <person name="Simmons S.L."/>
            <person name="Thomas B.C."/>
            <person name="Yelton A.P."/>
            <person name="Banfield J.F."/>
        </authorList>
    </citation>
    <scope>NUCLEOTIDE SEQUENCE [LARGE SCALE GENOMIC DNA]</scope>
    <source>
        <strain evidence="1">ARMAN-2</strain>
    </source>
</reference>
<evidence type="ECO:0000313" key="1">
    <source>
        <dbReference type="EMBL" id="EET89732.1"/>
    </source>
</evidence>
<dbReference type="EMBL" id="GG697241">
    <property type="protein sequence ID" value="EET89732.1"/>
    <property type="molecule type" value="Genomic_DNA"/>
</dbReference>
<dbReference type="Proteomes" id="UP000332487">
    <property type="component" value="Unassembled WGS sequence"/>
</dbReference>
<sequence length="144" mass="16480">MLLLAASKHINILDCVLIYGVVMAVKDKVVEKRYKDLAEFGEQVLASRLKFDDAIRKVAKFSREYSPKETQSKLESEKQLMDSAYKLLNDEFRSSFGLVKGVEKDSYKKFLSNYYDRLEKLNEDARSTAKKMLSEAASASYKNA</sequence>
<dbReference type="AlphaFoldDB" id="C7DIF8"/>
<organism evidence="1 2">
    <name type="scientific">Candidatus Micrarchaeum acidiphilum ARMAN-2</name>
    <dbReference type="NCBI Taxonomy" id="425595"/>
    <lineage>
        <taxon>Archaea</taxon>
        <taxon>Candidatus Micrarchaeota</taxon>
        <taxon>Candidatus Micrarchaeia</taxon>
        <taxon>Candidatus Micrarchaeales</taxon>
        <taxon>Candidatus Micrarchaeaceae</taxon>
        <taxon>Candidatus Micrarchaeum</taxon>
    </lineage>
</organism>
<name>C7DIF8_MICA2</name>
<reference evidence="1 2" key="2">
    <citation type="journal article" date="2010" name="Proc. Natl. Acad. Sci. U.S.A.">
        <title>Enigmatic, ultrasmall, uncultivated Archaea.</title>
        <authorList>
            <person name="Baker B.J."/>
            <person name="Comolli L.R."/>
            <person name="Dick G.J."/>
            <person name="Hauser L.J."/>
            <person name="Hyatt D."/>
            <person name="Dill B.D."/>
            <person name="Land M.L."/>
            <person name="Verberkmoes N.C."/>
            <person name="Hettich R.L."/>
            <person name="Banfield J.F."/>
        </authorList>
    </citation>
    <scope>NUCLEOTIDE SEQUENCE [LARGE SCALE GENOMIC DNA]</scope>
    <source>
        <strain evidence="1">ARMAN-2</strain>
    </source>
</reference>
<proteinExistence type="predicted"/>
<gene>
    <name evidence="1" type="ORF">UNLARM2_0850</name>
</gene>
<keyword evidence="2" id="KW-1185">Reference proteome</keyword>
<protein>
    <submittedName>
        <fullName evidence="1">Uncharacterized protein</fullName>
    </submittedName>
</protein>
<evidence type="ECO:0000313" key="2">
    <source>
        <dbReference type="Proteomes" id="UP000332487"/>
    </source>
</evidence>
<accession>C7DIF8</accession>